<feature type="transmembrane region" description="Helical" evidence="6">
    <location>
        <begin position="163"/>
        <end position="187"/>
    </location>
</feature>
<evidence type="ECO:0000256" key="6">
    <source>
        <dbReference type="RuleBase" id="RU363108"/>
    </source>
</evidence>
<feature type="transmembrane region" description="Helical" evidence="6">
    <location>
        <begin position="252"/>
        <end position="271"/>
    </location>
</feature>
<evidence type="ECO:0000256" key="2">
    <source>
        <dbReference type="ARBA" id="ARBA00022475"/>
    </source>
</evidence>
<keyword evidence="5 6" id="KW-0472">Membrane</keyword>
<protein>
    <recommendedName>
        <fullName evidence="6">Gustatory receptor</fullName>
    </recommendedName>
</protein>
<keyword evidence="4 6" id="KW-1133">Transmembrane helix</keyword>
<name>B3NP89_DROER</name>
<dbReference type="OMA" id="TMDNLYI"/>
<comment type="subcellular location">
    <subcellularLocation>
        <location evidence="1 6">Cell membrane</location>
        <topology evidence="1 6">Multi-pass membrane protein</topology>
    </subcellularLocation>
</comment>
<comment type="similarity">
    <text evidence="6">Belongs to the insect chemoreceptor superfamily. Gustatory receptor (GR) family.</text>
</comment>
<dbReference type="OrthoDB" id="7856336at2759"/>
<dbReference type="Pfam" id="PF08395">
    <property type="entry name" value="7tm_7"/>
    <property type="match status" value="1"/>
</dbReference>
<gene>
    <name evidence="7" type="primary">Dere\GG20065</name>
    <name evidence="7" type="synonym">dere_GLEANR_4895</name>
    <name evidence="7" type="synonym">GG20065</name>
    <name evidence="7" type="ORF">Dere_GG20065</name>
</gene>
<dbReference type="Proteomes" id="UP000008711">
    <property type="component" value="Unassembled WGS sequence"/>
</dbReference>
<keyword evidence="6" id="KW-0807">Transducer</keyword>
<dbReference type="PhylomeDB" id="B3NP89"/>
<evidence type="ECO:0000256" key="5">
    <source>
        <dbReference type="ARBA" id="ARBA00023136"/>
    </source>
</evidence>
<feature type="transmembrane region" description="Helical" evidence="6">
    <location>
        <begin position="283"/>
        <end position="313"/>
    </location>
</feature>
<dbReference type="KEGG" id="der:6547876"/>
<dbReference type="GO" id="GO:0050909">
    <property type="term" value="P:sensory perception of taste"/>
    <property type="evidence" value="ECO:0007669"/>
    <property type="project" value="InterPro"/>
</dbReference>
<keyword evidence="2 6" id="KW-1003">Cell membrane</keyword>
<evidence type="ECO:0000313" key="7">
    <source>
        <dbReference type="EMBL" id="EDV56752.1"/>
    </source>
</evidence>
<dbReference type="GO" id="GO:0007165">
    <property type="term" value="P:signal transduction"/>
    <property type="evidence" value="ECO:0007669"/>
    <property type="project" value="UniProtKB-KW"/>
</dbReference>
<dbReference type="GO" id="GO:0005886">
    <property type="term" value="C:plasma membrane"/>
    <property type="evidence" value="ECO:0007669"/>
    <property type="project" value="UniProtKB-SubCell"/>
</dbReference>
<feature type="transmembrane region" description="Helical" evidence="6">
    <location>
        <begin position="134"/>
        <end position="151"/>
    </location>
</feature>
<reference evidence="7 8" key="1">
    <citation type="journal article" date="2007" name="Nature">
        <title>Evolution of genes and genomes on the Drosophila phylogeny.</title>
        <authorList>
            <consortium name="Drosophila 12 Genomes Consortium"/>
            <person name="Clark A.G."/>
            <person name="Eisen M.B."/>
            <person name="Smith D.R."/>
            <person name="Bergman C.M."/>
            <person name="Oliver B."/>
            <person name="Markow T.A."/>
            <person name="Kaufman T.C."/>
            <person name="Kellis M."/>
            <person name="Gelbart W."/>
            <person name="Iyer V.N."/>
            <person name="Pollard D.A."/>
            <person name="Sackton T.B."/>
            <person name="Larracuente A.M."/>
            <person name="Singh N.D."/>
            <person name="Abad J.P."/>
            <person name="Abt D.N."/>
            <person name="Adryan B."/>
            <person name="Aguade M."/>
            <person name="Akashi H."/>
            <person name="Anderson W.W."/>
            <person name="Aquadro C.F."/>
            <person name="Ardell D.H."/>
            <person name="Arguello R."/>
            <person name="Artieri C.G."/>
            <person name="Barbash D.A."/>
            <person name="Barker D."/>
            <person name="Barsanti P."/>
            <person name="Batterham P."/>
            <person name="Batzoglou S."/>
            <person name="Begun D."/>
            <person name="Bhutkar A."/>
            <person name="Blanco E."/>
            <person name="Bosak S.A."/>
            <person name="Bradley R.K."/>
            <person name="Brand A.D."/>
            <person name="Brent M.R."/>
            <person name="Brooks A.N."/>
            <person name="Brown R.H."/>
            <person name="Butlin R.K."/>
            <person name="Caggese C."/>
            <person name="Calvi B.R."/>
            <person name="Bernardo de Carvalho A."/>
            <person name="Caspi A."/>
            <person name="Castrezana S."/>
            <person name="Celniker S.E."/>
            <person name="Chang J.L."/>
            <person name="Chapple C."/>
            <person name="Chatterji S."/>
            <person name="Chinwalla A."/>
            <person name="Civetta A."/>
            <person name="Clifton S.W."/>
            <person name="Comeron J.M."/>
            <person name="Costello J.C."/>
            <person name="Coyne J.A."/>
            <person name="Daub J."/>
            <person name="David R.G."/>
            <person name="Delcher A.L."/>
            <person name="Delehaunty K."/>
            <person name="Do C.B."/>
            <person name="Ebling H."/>
            <person name="Edwards K."/>
            <person name="Eickbush T."/>
            <person name="Evans J.D."/>
            <person name="Filipski A."/>
            <person name="Findeiss S."/>
            <person name="Freyhult E."/>
            <person name="Fulton L."/>
            <person name="Fulton R."/>
            <person name="Garcia A.C."/>
            <person name="Gardiner A."/>
            <person name="Garfield D.A."/>
            <person name="Garvin B.E."/>
            <person name="Gibson G."/>
            <person name="Gilbert D."/>
            <person name="Gnerre S."/>
            <person name="Godfrey J."/>
            <person name="Good R."/>
            <person name="Gotea V."/>
            <person name="Gravely B."/>
            <person name="Greenberg A.J."/>
            <person name="Griffiths-Jones S."/>
            <person name="Gross S."/>
            <person name="Guigo R."/>
            <person name="Gustafson E.A."/>
            <person name="Haerty W."/>
            <person name="Hahn M.W."/>
            <person name="Halligan D.L."/>
            <person name="Halpern A.L."/>
            <person name="Halter G.M."/>
            <person name="Han M.V."/>
            <person name="Heger A."/>
            <person name="Hillier L."/>
            <person name="Hinrichs A.S."/>
            <person name="Holmes I."/>
            <person name="Hoskins R.A."/>
            <person name="Hubisz M.J."/>
            <person name="Hultmark D."/>
            <person name="Huntley M.A."/>
            <person name="Jaffe D.B."/>
            <person name="Jagadeeshan S."/>
            <person name="Jeck W.R."/>
            <person name="Johnson J."/>
            <person name="Jones C.D."/>
            <person name="Jordan W.C."/>
            <person name="Karpen G.H."/>
            <person name="Kataoka E."/>
            <person name="Keightley P.D."/>
            <person name="Kheradpour P."/>
            <person name="Kirkness E.F."/>
            <person name="Koerich L.B."/>
            <person name="Kristiansen K."/>
            <person name="Kudrna D."/>
            <person name="Kulathinal R.J."/>
            <person name="Kumar S."/>
            <person name="Kwok R."/>
            <person name="Lander E."/>
            <person name="Langley C.H."/>
            <person name="Lapoint R."/>
            <person name="Lazzaro B.P."/>
            <person name="Lee S.J."/>
            <person name="Levesque L."/>
            <person name="Li R."/>
            <person name="Lin C.F."/>
            <person name="Lin M.F."/>
            <person name="Lindblad-Toh K."/>
            <person name="Llopart A."/>
            <person name="Long M."/>
            <person name="Low L."/>
            <person name="Lozovsky E."/>
            <person name="Lu J."/>
            <person name="Luo M."/>
            <person name="Machado C.A."/>
            <person name="Makalowski W."/>
            <person name="Marzo M."/>
            <person name="Matsuda M."/>
            <person name="Matzkin L."/>
            <person name="McAllister B."/>
            <person name="McBride C.S."/>
            <person name="McKernan B."/>
            <person name="McKernan K."/>
            <person name="Mendez-Lago M."/>
            <person name="Minx P."/>
            <person name="Mollenhauer M.U."/>
            <person name="Montooth K."/>
            <person name="Mount S.M."/>
            <person name="Mu X."/>
            <person name="Myers E."/>
            <person name="Negre B."/>
            <person name="Newfeld S."/>
            <person name="Nielsen R."/>
            <person name="Noor M.A."/>
            <person name="O'Grady P."/>
            <person name="Pachter L."/>
            <person name="Papaceit M."/>
            <person name="Parisi M.J."/>
            <person name="Parisi M."/>
            <person name="Parts L."/>
            <person name="Pedersen J.S."/>
            <person name="Pesole G."/>
            <person name="Phillippy A.M."/>
            <person name="Ponting C.P."/>
            <person name="Pop M."/>
            <person name="Porcelli D."/>
            <person name="Powell J.R."/>
            <person name="Prohaska S."/>
            <person name="Pruitt K."/>
            <person name="Puig M."/>
            <person name="Quesneville H."/>
            <person name="Ram K.R."/>
            <person name="Rand D."/>
            <person name="Rasmussen M.D."/>
            <person name="Reed L.K."/>
            <person name="Reenan R."/>
            <person name="Reily A."/>
            <person name="Remington K.A."/>
            <person name="Rieger T.T."/>
            <person name="Ritchie M.G."/>
            <person name="Robin C."/>
            <person name="Rogers Y.H."/>
            <person name="Rohde C."/>
            <person name="Rozas J."/>
            <person name="Rubenfield M.J."/>
            <person name="Ruiz A."/>
            <person name="Russo S."/>
            <person name="Salzberg S.L."/>
            <person name="Sanchez-Gracia A."/>
            <person name="Saranga D.J."/>
            <person name="Sato H."/>
            <person name="Schaeffer S.W."/>
            <person name="Schatz M.C."/>
            <person name="Schlenke T."/>
            <person name="Schwartz R."/>
            <person name="Segarra C."/>
            <person name="Singh R.S."/>
            <person name="Sirot L."/>
            <person name="Sirota M."/>
            <person name="Sisneros N.B."/>
            <person name="Smith C.D."/>
            <person name="Smith T.F."/>
            <person name="Spieth J."/>
            <person name="Stage D.E."/>
            <person name="Stark A."/>
            <person name="Stephan W."/>
            <person name="Strausberg R.L."/>
            <person name="Strempel S."/>
            <person name="Sturgill D."/>
            <person name="Sutton G."/>
            <person name="Sutton G.G."/>
            <person name="Tao W."/>
            <person name="Teichmann S."/>
            <person name="Tobari Y.N."/>
            <person name="Tomimura Y."/>
            <person name="Tsolas J.M."/>
            <person name="Valente V.L."/>
            <person name="Venter E."/>
            <person name="Venter J.C."/>
            <person name="Vicario S."/>
            <person name="Vieira F.G."/>
            <person name="Vilella A.J."/>
            <person name="Villasante A."/>
            <person name="Walenz B."/>
            <person name="Wang J."/>
            <person name="Wasserman M."/>
            <person name="Watts T."/>
            <person name="Wilson D."/>
            <person name="Wilson R.K."/>
            <person name="Wing R.A."/>
            <person name="Wolfner M.F."/>
            <person name="Wong A."/>
            <person name="Wong G.K."/>
            <person name="Wu C.I."/>
            <person name="Wu G."/>
            <person name="Yamamoto D."/>
            <person name="Yang H.P."/>
            <person name="Yang S.P."/>
            <person name="Yorke J.A."/>
            <person name="Yoshida K."/>
            <person name="Zdobnov E."/>
            <person name="Zhang P."/>
            <person name="Zhang Y."/>
            <person name="Zimin A.V."/>
            <person name="Baldwin J."/>
            <person name="Abdouelleil A."/>
            <person name="Abdulkadir J."/>
            <person name="Abebe A."/>
            <person name="Abera B."/>
            <person name="Abreu J."/>
            <person name="Acer S.C."/>
            <person name="Aftuck L."/>
            <person name="Alexander A."/>
            <person name="An P."/>
            <person name="Anderson E."/>
            <person name="Anderson S."/>
            <person name="Arachi H."/>
            <person name="Azer M."/>
            <person name="Bachantsang P."/>
            <person name="Barry A."/>
            <person name="Bayul T."/>
            <person name="Berlin A."/>
            <person name="Bessette D."/>
            <person name="Bloom T."/>
            <person name="Blye J."/>
            <person name="Boguslavskiy L."/>
            <person name="Bonnet C."/>
            <person name="Boukhgalter B."/>
            <person name="Bourzgui I."/>
            <person name="Brown A."/>
            <person name="Cahill P."/>
            <person name="Channer S."/>
            <person name="Cheshatsang Y."/>
            <person name="Chuda L."/>
            <person name="Citroen M."/>
            <person name="Collymore A."/>
            <person name="Cooke P."/>
            <person name="Costello M."/>
            <person name="D'Aco K."/>
            <person name="Daza R."/>
            <person name="De Haan G."/>
            <person name="DeGray S."/>
            <person name="DeMaso C."/>
            <person name="Dhargay N."/>
            <person name="Dooley K."/>
            <person name="Dooley E."/>
            <person name="Doricent M."/>
            <person name="Dorje P."/>
            <person name="Dorjee K."/>
            <person name="Dupes A."/>
            <person name="Elong R."/>
            <person name="Falk J."/>
            <person name="Farina A."/>
            <person name="Faro S."/>
            <person name="Ferguson D."/>
            <person name="Fisher S."/>
            <person name="Foley C.D."/>
            <person name="Franke A."/>
            <person name="Friedrich D."/>
            <person name="Gadbois L."/>
            <person name="Gearin G."/>
            <person name="Gearin C.R."/>
            <person name="Giannoukos G."/>
            <person name="Goode T."/>
            <person name="Graham J."/>
            <person name="Grandbois E."/>
            <person name="Grewal S."/>
            <person name="Gyaltsen K."/>
            <person name="Hafez N."/>
            <person name="Hagos B."/>
            <person name="Hall J."/>
            <person name="Henson C."/>
            <person name="Hollinger A."/>
            <person name="Honan T."/>
            <person name="Huard M.D."/>
            <person name="Hughes L."/>
            <person name="Hurhula B."/>
            <person name="Husby M.E."/>
            <person name="Kamat A."/>
            <person name="Kanga B."/>
            <person name="Kashin S."/>
            <person name="Khazanovich D."/>
            <person name="Kisner P."/>
            <person name="Lance K."/>
            <person name="Lara M."/>
            <person name="Lee W."/>
            <person name="Lennon N."/>
            <person name="Letendre F."/>
            <person name="LeVine R."/>
            <person name="Lipovsky A."/>
            <person name="Liu X."/>
            <person name="Liu J."/>
            <person name="Liu S."/>
            <person name="Lokyitsang T."/>
            <person name="Lokyitsang Y."/>
            <person name="Lubonja R."/>
            <person name="Lui A."/>
            <person name="MacDonald P."/>
            <person name="Magnisalis V."/>
            <person name="Maru K."/>
            <person name="Matthews C."/>
            <person name="McCusker W."/>
            <person name="McDonough S."/>
            <person name="Mehta T."/>
            <person name="Meldrim J."/>
            <person name="Meneus L."/>
            <person name="Mihai O."/>
            <person name="Mihalev A."/>
            <person name="Mihova T."/>
            <person name="Mittelman R."/>
            <person name="Mlenga V."/>
            <person name="Montmayeur A."/>
            <person name="Mulrain L."/>
            <person name="Navidi A."/>
            <person name="Naylor J."/>
            <person name="Negash T."/>
            <person name="Nguyen T."/>
            <person name="Nguyen N."/>
            <person name="Nicol R."/>
            <person name="Norbu C."/>
            <person name="Norbu N."/>
            <person name="Novod N."/>
            <person name="O'Neill B."/>
            <person name="Osman S."/>
            <person name="Markiewicz E."/>
            <person name="Oyono O.L."/>
            <person name="Patti C."/>
            <person name="Phunkhang P."/>
            <person name="Pierre F."/>
            <person name="Priest M."/>
            <person name="Raghuraman S."/>
            <person name="Rege F."/>
            <person name="Reyes R."/>
            <person name="Rise C."/>
            <person name="Rogov P."/>
            <person name="Ross K."/>
            <person name="Ryan E."/>
            <person name="Settipalli S."/>
            <person name="Shea T."/>
            <person name="Sherpa N."/>
            <person name="Shi L."/>
            <person name="Shih D."/>
            <person name="Sparrow T."/>
            <person name="Spaulding J."/>
            <person name="Stalker J."/>
            <person name="Stange-Thomann N."/>
            <person name="Stavropoulos S."/>
            <person name="Stone C."/>
            <person name="Strader C."/>
            <person name="Tesfaye S."/>
            <person name="Thomson T."/>
            <person name="Thoulutsang Y."/>
            <person name="Thoulutsang D."/>
            <person name="Topham K."/>
            <person name="Topping I."/>
            <person name="Tsamla T."/>
            <person name="Vassiliev H."/>
            <person name="Vo A."/>
            <person name="Wangchuk T."/>
            <person name="Wangdi T."/>
            <person name="Weiand M."/>
            <person name="Wilkinson J."/>
            <person name="Wilson A."/>
            <person name="Yadav S."/>
            <person name="Young G."/>
            <person name="Yu Q."/>
            <person name="Zembek L."/>
            <person name="Zhong D."/>
            <person name="Zimmer A."/>
            <person name="Zwirko Z."/>
            <person name="Jaffe D.B."/>
            <person name="Alvarez P."/>
            <person name="Brockman W."/>
            <person name="Butler J."/>
            <person name="Chin C."/>
            <person name="Gnerre S."/>
            <person name="Grabherr M."/>
            <person name="Kleber M."/>
            <person name="Mauceli E."/>
            <person name="MacCallum I."/>
        </authorList>
    </citation>
    <scope>NUCLEOTIDE SEQUENCE [LARGE SCALE GENOMIC DNA]</scope>
    <source>
        <strain evidence="7 8">TSC#14021-0224.01</strain>
    </source>
</reference>
<accession>B3NP89</accession>
<feature type="transmembrane region" description="Helical" evidence="6">
    <location>
        <begin position="39"/>
        <end position="57"/>
    </location>
</feature>
<dbReference type="HOGENOM" id="CLU_058694_0_0_1"/>
<dbReference type="InterPro" id="IPR013604">
    <property type="entry name" value="7TM_chemorcpt"/>
</dbReference>
<proteinExistence type="inferred from homology"/>
<dbReference type="eggNOG" id="ENOG502T9G7">
    <property type="taxonomic scope" value="Eukaryota"/>
</dbReference>
<organism evidence="7 8">
    <name type="scientific">Drosophila erecta</name>
    <name type="common">Fruit fly</name>
    <dbReference type="NCBI Taxonomy" id="7220"/>
    <lineage>
        <taxon>Eukaryota</taxon>
        <taxon>Metazoa</taxon>
        <taxon>Ecdysozoa</taxon>
        <taxon>Arthropoda</taxon>
        <taxon>Hexapoda</taxon>
        <taxon>Insecta</taxon>
        <taxon>Pterygota</taxon>
        <taxon>Neoptera</taxon>
        <taxon>Endopterygota</taxon>
        <taxon>Diptera</taxon>
        <taxon>Brachycera</taxon>
        <taxon>Muscomorpha</taxon>
        <taxon>Ephydroidea</taxon>
        <taxon>Drosophilidae</taxon>
        <taxon>Drosophila</taxon>
        <taxon>Sophophora</taxon>
    </lineage>
</organism>
<evidence type="ECO:0000256" key="1">
    <source>
        <dbReference type="ARBA" id="ARBA00004651"/>
    </source>
</evidence>
<keyword evidence="3 6" id="KW-0812">Transmembrane</keyword>
<feature type="transmembrane region" description="Helical" evidence="6">
    <location>
        <begin position="77"/>
        <end position="95"/>
    </location>
</feature>
<evidence type="ECO:0000256" key="3">
    <source>
        <dbReference type="ARBA" id="ARBA00022692"/>
    </source>
</evidence>
<comment type="function">
    <text evidence="6">Gustatory receptor which mediates acceptance or avoidance behavior, depending on its substrates.</text>
</comment>
<keyword evidence="8" id="KW-1185">Reference proteome</keyword>
<reference evidence="7 8" key="2">
    <citation type="journal article" date="2008" name="Bioinformatics">
        <title>Assembly reconciliation.</title>
        <authorList>
            <person name="Zimin A.V."/>
            <person name="Smith D.R."/>
            <person name="Sutton G."/>
            <person name="Yorke J.A."/>
        </authorList>
    </citation>
    <scope>NUCLEOTIDE SEQUENCE [LARGE SCALE GENOMIC DNA]</scope>
    <source>
        <strain evidence="7 8">TSC#14021-0224.01</strain>
    </source>
</reference>
<evidence type="ECO:0000313" key="8">
    <source>
        <dbReference type="Proteomes" id="UP000008711"/>
    </source>
</evidence>
<dbReference type="AlphaFoldDB" id="B3NP89"/>
<keyword evidence="6" id="KW-0675">Receptor</keyword>
<comment type="caution">
    <text evidence="6">Lacks conserved residue(s) required for the propagation of feature annotation.</text>
</comment>
<sequence length="390" mass="44447">MAGLVKLCLKMAYAYGRLTGVINFEIDLKTGRTLVTRRATLFSVSTHLLIFALLVYHTLRKSVVTVMWRYANSLHEYVFLVIAGFRIVCVFLALVSRWSQRHTFMGLFDSFWGLYQRNPGIIDYCRRSIVSKSCCVAIIETLQIIATLAMMRNRLNIALALRIWAVFSLTAILNVIISQYFVATACVRGRYMLLNKDLQAIVSESQSLVPSGGGVFVTKCCSLADRLEGLAKSQSELQRLIENLATAYQCEVVCLLITYYLNMLGTVYLLFSFSKYGNFGNHLPLLVALCAIAYFFFYILDCWLNTFNVYYLLDAHNKMVRLLSGRTLFRPGLDHRLEMAFEDFALNLVRNPLKLRIYGLFEFGRASSFAVGNSLLTHSLLLIQYDVQHF</sequence>
<evidence type="ECO:0000256" key="4">
    <source>
        <dbReference type="ARBA" id="ARBA00022989"/>
    </source>
</evidence>
<dbReference type="EMBL" id="CH954179">
    <property type="protein sequence ID" value="EDV56752.1"/>
    <property type="molecule type" value="Genomic_DNA"/>
</dbReference>